<feature type="transmembrane region" description="Helical" evidence="8">
    <location>
        <begin position="73"/>
        <end position="98"/>
    </location>
</feature>
<evidence type="ECO:0000256" key="4">
    <source>
        <dbReference type="ARBA" id="ARBA00022519"/>
    </source>
</evidence>
<dbReference type="CDD" id="cd06261">
    <property type="entry name" value="TM_PBP2"/>
    <property type="match status" value="1"/>
</dbReference>
<keyword evidence="6 8" id="KW-1133">Transmembrane helix</keyword>
<dbReference type="PANTHER" id="PTHR43357">
    <property type="entry name" value="INNER MEMBRANE ABC TRANSPORTER PERMEASE PROTEIN YDCV"/>
    <property type="match status" value="1"/>
</dbReference>
<keyword evidence="7 8" id="KW-0472">Membrane</keyword>
<dbReference type="GO" id="GO:0005886">
    <property type="term" value="C:plasma membrane"/>
    <property type="evidence" value="ECO:0007669"/>
    <property type="project" value="UniProtKB-SubCell"/>
</dbReference>
<feature type="transmembrane region" description="Helical" evidence="8">
    <location>
        <begin position="194"/>
        <end position="215"/>
    </location>
</feature>
<evidence type="ECO:0000256" key="3">
    <source>
        <dbReference type="ARBA" id="ARBA00022475"/>
    </source>
</evidence>
<dbReference type="SUPFAM" id="SSF161098">
    <property type="entry name" value="MetI-like"/>
    <property type="match status" value="1"/>
</dbReference>
<evidence type="ECO:0000259" key="10">
    <source>
        <dbReference type="PROSITE" id="PS50928"/>
    </source>
</evidence>
<comment type="subcellular location">
    <subcellularLocation>
        <location evidence="1">Cell inner membrane</location>
        <topology evidence="1">Multi-pass membrane protein</topology>
    </subcellularLocation>
    <subcellularLocation>
        <location evidence="8">Cell membrane</location>
        <topology evidence="8">Multi-pass membrane protein</topology>
    </subcellularLocation>
</comment>
<reference evidence="11 12" key="1">
    <citation type="submission" date="2019-08" db="EMBL/GenBank/DDBJ databases">
        <authorList>
            <person name="Peeters C."/>
        </authorList>
    </citation>
    <scope>NUCLEOTIDE SEQUENCE [LARGE SCALE GENOMIC DNA]</scope>
    <source>
        <strain evidence="11 12">LMG 31112</strain>
    </source>
</reference>
<comment type="similarity">
    <text evidence="8">Belongs to the binding-protein-dependent transport system permease family.</text>
</comment>
<dbReference type="PROSITE" id="PS50928">
    <property type="entry name" value="ABC_TM1"/>
    <property type="match status" value="1"/>
</dbReference>
<sequence>MSIRLPAVPRKGWQDLRTIPAILLPYAAQVSQMSDVQADRFAPTVPPRHSPTPAEAGVTGHSPQRTRSGALVWIVRIVAALFLIYLCLPVLLLLIGAFGQTWTNTVLPAGVTGHWFGELAGDPSFRRAFSTSLIVALSCCAVTAVVGLPLAYTLHHRARHARGAIARLVTLMPVAVPALTLGFGYIAVFSGDTLPWLGSLWLLVLAHAVLTLPYLTQTLLADLRHLDIAKLEDCAATLGASPWRQFATIAVPNLTHSLVAGLVMVAALSIGEFQISNLIAGFRHRNYPVVLLQAFYGATGFACAATVVLLVLALAATGMSIVAASRQKVSS</sequence>
<keyword evidence="2 8" id="KW-0813">Transport</keyword>
<evidence type="ECO:0000256" key="6">
    <source>
        <dbReference type="ARBA" id="ARBA00022989"/>
    </source>
</evidence>
<gene>
    <name evidence="11" type="primary">potH_2</name>
    <name evidence="11" type="ORF">PHO31112_03131</name>
</gene>
<evidence type="ECO:0000256" key="2">
    <source>
        <dbReference type="ARBA" id="ARBA00022448"/>
    </source>
</evidence>
<evidence type="ECO:0000256" key="7">
    <source>
        <dbReference type="ARBA" id="ARBA00023136"/>
    </source>
</evidence>
<organism evidence="11 12">
    <name type="scientific">Pandoraea horticolens</name>
    <dbReference type="NCBI Taxonomy" id="2508298"/>
    <lineage>
        <taxon>Bacteria</taxon>
        <taxon>Pseudomonadati</taxon>
        <taxon>Pseudomonadota</taxon>
        <taxon>Betaproteobacteria</taxon>
        <taxon>Burkholderiales</taxon>
        <taxon>Burkholderiaceae</taxon>
        <taxon>Pandoraea</taxon>
    </lineage>
</organism>
<keyword evidence="3" id="KW-1003">Cell membrane</keyword>
<evidence type="ECO:0000256" key="5">
    <source>
        <dbReference type="ARBA" id="ARBA00022692"/>
    </source>
</evidence>
<feature type="transmembrane region" description="Helical" evidence="8">
    <location>
        <begin position="254"/>
        <end position="275"/>
    </location>
</feature>
<feature type="transmembrane region" description="Helical" evidence="8">
    <location>
        <begin position="128"/>
        <end position="152"/>
    </location>
</feature>
<keyword evidence="5 8" id="KW-0812">Transmembrane</keyword>
<feature type="transmembrane region" description="Helical" evidence="8">
    <location>
        <begin position="164"/>
        <end position="188"/>
    </location>
</feature>
<evidence type="ECO:0000313" key="11">
    <source>
        <dbReference type="EMBL" id="VVE21047.1"/>
    </source>
</evidence>
<dbReference type="PANTHER" id="PTHR43357:SF4">
    <property type="entry name" value="INNER MEMBRANE ABC TRANSPORTER PERMEASE PROTEIN YDCV"/>
    <property type="match status" value="1"/>
</dbReference>
<evidence type="ECO:0000313" key="12">
    <source>
        <dbReference type="Proteomes" id="UP000343317"/>
    </source>
</evidence>
<proteinExistence type="inferred from homology"/>
<accession>A0A5E4W7S5</accession>
<dbReference type="Proteomes" id="UP000343317">
    <property type="component" value="Unassembled WGS sequence"/>
</dbReference>
<protein>
    <submittedName>
        <fullName evidence="11">Putrescine transport system permease protein PotH</fullName>
    </submittedName>
</protein>
<evidence type="ECO:0000256" key="8">
    <source>
        <dbReference type="RuleBase" id="RU363032"/>
    </source>
</evidence>
<dbReference type="EMBL" id="CABPSM010000009">
    <property type="protein sequence ID" value="VVE21047.1"/>
    <property type="molecule type" value="Genomic_DNA"/>
</dbReference>
<feature type="region of interest" description="Disordered" evidence="9">
    <location>
        <begin position="42"/>
        <end position="62"/>
    </location>
</feature>
<name>A0A5E4W7S5_9BURK</name>
<dbReference type="InterPro" id="IPR035906">
    <property type="entry name" value="MetI-like_sf"/>
</dbReference>
<feature type="transmembrane region" description="Helical" evidence="8">
    <location>
        <begin position="295"/>
        <end position="324"/>
    </location>
</feature>
<keyword evidence="4" id="KW-0997">Cell inner membrane</keyword>
<dbReference type="GO" id="GO:0055085">
    <property type="term" value="P:transmembrane transport"/>
    <property type="evidence" value="ECO:0007669"/>
    <property type="project" value="InterPro"/>
</dbReference>
<evidence type="ECO:0000256" key="1">
    <source>
        <dbReference type="ARBA" id="ARBA00004429"/>
    </source>
</evidence>
<keyword evidence="12" id="KW-1185">Reference proteome</keyword>
<dbReference type="Pfam" id="PF00528">
    <property type="entry name" value="BPD_transp_1"/>
    <property type="match status" value="1"/>
</dbReference>
<dbReference type="AlphaFoldDB" id="A0A5E4W7S5"/>
<dbReference type="Gene3D" id="1.10.3720.10">
    <property type="entry name" value="MetI-like"/>
    <property type="match status" value="1"/>
</dbReference>
<feature type="domain" description="ABC transmembrane type-1" evidence="10">
    <location>
        <begin position="129"/>
        <end position="320"/>
    </location>
</feature>
<dbReference type="InterPro" id="IPR000515">
    <property type="entry name" value="MetI-like"/>
</dbReference>
<evidence type="ECO:0000256" key="9">
    <source>
        <dbReference type="SAM" id="MobiDB-lite"/>
    </source>
</evidence>